<accession>A0A5B7JVH3</accession>
<sequence>MAVAEDFLPTVSRAGSSCSSGRCAEGSTLRWEHCRLLSAQLTDCLVSETMSGQNVLPRMDDYAVFINERCWDGVCCTRLTTTGALHYLPPPTTYSTHSFG</sequence>
<dbReference type="Proteomes" id="UP000324222">
    <property type="component" value="Unassembled WGS sequence"/>
</dbReference>
<gene>
    <name evidence="1" type="ORF">E2C01_095521</name>
</gene>
<reference evidence="1 2" key="1">
    <citation type="submission" date="2019-05" db="EMBL/GenBank/DDBJ databases">
        <title>Another draft genome of Portunus trituberculatus and its Hox gene families provides insights of decapod evolution.</title>
        <authorList>
            <person name="Jeong J.-H."/>
            <person name="Song I."/>
            <person name="Kim S."/>
            <person name="Choi T."/>
            <person name="Kim D."/>
            <person name="Ryu S."/>
            <person name="Kim W."/>
        </authorList>
    </citation>
    <scope>NUCLEOTIDE SEQUENCE [LARGE SCALE GENOMIC DNA]</scope>
    <source>
        <tissue evidence="1">Muscle</tissue>
    </source>
</reference>
<dbReference type="EMBL" id="VSRR010121225">
    <property type="protein sequence ID" value="MPD00073.1"/>
    <property type="molecule type" value="Genomic_DNA"/>
</dbReference>
<name>A0A5B7JVH3_PORTR</name>
<protein>
    <submittedName>
        <fullName evidence="1">Uncharacterized protein</fullName>
    </submittedName>
</protein>
<proteinExistence type="predicted"/>
<evidence type="ECO:0000313" key="2">
    <source>
        <dbReference type="Proteomes" id="UP000324222"/>
    </source>
</evidence>
<keyword evidence="2" id="KW-1185">Reference proteome</keyword>
<evidence type="ECO:0000313" key="1">
    <source>
        <dbReference type="EMBL" id="MPD00073.1"/>
    </source>
</evidence>
<organism evidence="1 2">
    <name type="scientific">Portunus trituberculatus</name>
    <name type="common">Swimming crab</name>
    <name type="synonym">Neptunus trituberculatus</name>
    <dbReference type="NCBI Taxonomy" id="210409"/>
    <lineage>
        <taxon>Eukaryota</taxon>
        <taxon>Metazoa</taxon>
        <taxon>Ecdysozoa</taxon>
        <taxon>Arthropoda</taxon>
        <taxon>Crustacea</taxon>
        <taxon>Multicrustacea</taxon>
        <taxon>Malacostraca</taxon>
        <taxon>Eumalacostraca</taxon>
        <taxon>Eucarida</taxon>
        <taxon>Decapoda</taxon>
        <taxon>Pleocyemata</taxon>
        <taxon>Brachyura</taxon>
        <taxon>Eubrachyura</taxon>
        <taxon>Portunoidea</taxon>
        <taxon>Portunidae</taxon>
        <taxon>Portuninae</taxon>
        <taxon>Portunus</taxon>
    </lineage>
</organism>
<comment type="caution">
    <text evidence="1">The sequence shown here is derived from an EMBL/GenBank/DDBJ whole genome shotgun (WGS) entry which is preliminary data.</text>
</comment>
<dbReference type="AlphaFoldDB" id="A0A5B7JVH3"/>